<dbReference type="PANTHER" id="PTHR44846:SF1">
    <property type="entry name" value="MANNOSYL-D-GLYCERATE TRANSPORT_METABOLISM SYSTEM REPRESSOR MNGR-RELATED"/>
    <property type="match status" value="1"/>
</dbReference>
<dbReference type="SMART" id="SM00345">
    <property type="entry name" value="HTH_GNTR"/>
    <property type="match status" value="1"/>
</dbReference>
<dbReference type="OrthoDB" id="9815017at2"/>
<evidence type="ECO:0000256" key="2">
    <source>
        <dbReference type="ARBA" id="ARBA00023125"/>
    </source>
</evidence>
<feature type="domain" description="HTH gntR-type" evidence="4">
    <location>
        <begin position="8"/>
        <end position="76"/>
    </location>
</feature>
<dbReference type="PRINTS" id="PR00035">
    <property type="entry name" value="HTHGNTR"/>
</dbReference>
<dbReference type="InterPro" id="IPR036388">
    <property type="entry name" value="WH-like_DNA-bd_sf"/>
</dbReference>
<dbReference type="FunFam" id="1.10.10.10:FF:000079">
    <property type="entry name" value="GntR family transcriptional regulator"/>
    <property type="match status" value="1"/>
</dbReference>
<comment type="caution">
    <text evidence="5">The sequence shown here is derived from an EMBL/GenBank/DDBJ whole genome shotgun (WGS) entry which is preliminary data.</text>
</comment>
<keyword evidence="1" id="KW-0805">Transcription regulation</keyword>
<accession>A0A0A5GAN8</accession>
<evidence type="ECO:0000313" key="5">
    <source>
        <dbReference type="EMBL" id="KGX88180.1"/>
    </source>
</evidence>
<evidence type="ECO:0000256" key="3">
    <source>
        <dbReference type="ARBA" id="ARBA00023163"/>
    </source>
</evidence>
<dbReference type="RefSeq" id="WP_036832524.1">
    <property type="nucleotide sequence ID" value="NZ_AVPG01000003.1"/>
</dbReference>
<dbReference type="EMBL" id="AVPG01000003">
    <property type="protein sequence ID" value="KGX88180.1"/>
    <property type="molecule type" value="Genomic_DNA"/>
</dbReference>
<evidence type="ECO:0000259" key="4">
    <source>
        <dbReference type="PROSITE" id="PS50949"/>
    </source>
</evidence>
<dbReference type="GO" id="GO:0003677">
    <property type="term" value="F:DNA binding"/>
    <property type="evidence" value="ECO:0007669"/>
    <property type="project" value="UniProtKB-KW"/>
</dbReference>
<keyword evidence="6" id="KW-1185">Reference proteome</keyword>
<gene>
    <name evidence="5" type="ORF">N784_10620</name>
</gene>
<dbReference type="PROSITE" id="PS50949">
    <property type="entry name" value="HTH_GNTR"/>
    <property type="match status" value="1"/>
</dbReference>
<reference evidence="5 6" key="1">
    <citation type="submission" date="2013-08" db="EMBL/GenBank/DDBJ databases">
        <authorList>
            <person name="Huang J."/>
            <person name="Wang G."/>
        </authorList>
    </citation>
    <scope>NUCLEOTIDE SEQUENCE [LARGE SCALE GENOMIC DNA]</scope>
    <source>
        <strain evidence="5 6">JSM 072002</strain>
    </source>
</reference>
<dbReference type="InterPro" id="IPR011663">
    <property type="entry name" value="UTRA"/>
</dbReference>
<sequence length="241" mass="27495">MLDKQSPVPIYHQIEEQLKQRIQTEEFMAGDMIPSERELAEAFEVSRMTVRQAITNMVSEGILHRKKGKGTFVAEHKMERKLQGLVGFTEEMRERGMNPSSKVLFLETVSASKDIAQKLQIEANEEVYVMKRLRYADEEPISIEHSFLPKCLAPKFNKEIASSSLYHYMEQEQGLEIGKAEQVIEATVADTEASELLNIEEGSPLLVIERVASFVDGTPFEAVRSSYRGDRYKLINEIHRG</sequence>
<keyword evidence="2" id="KW-0238">DNA-binding</keyword>
<name>A0A0A5GAN8_9BACI</name>
<dbReference type="GO" id="GO:0003700">
    <property type="term" value="F:DNA-binding transcription factor activity"/>
    <property type="evidence" value="ECO:0007669"/>
    <property type="project" value="InterPro"/>
</dbReference>
<dbReference type="SUPFAM" id="SSF46785">
    <property type="entry name" value="Winged helix' DNA-binding domain"/>
    <property type="match status" value="1"/>
</dbReference>
<evidence type="ECO:0000256" key="1">
    <source>
        <dbReference type="ARBA" id="ARBA00023015"/>
    </source>
</evidence>
<evidence type="ECO:0000313" key="6">
    <source>
        <dbReference type="Proteomes" id="UP000030401"/>
    </source>
</evidence>
<dbReference type="Proteomes" id="UP000030401">
    <property type="component" value="Unassembled WGS sequence"/>
</dbReference>
<proteinExistence type="predicted"/>
<dbReference type="PANTHER" id="PTHR44846">
    <property type="entry name" value="MANNOSYL-D-GLYCERATE TRANSPORT/METABOLISM SYSTEM REPRESSOR MNGR-RELATED"/>
    <property type="match status" value="1"/>
</dbReference>
<protein>
    <submittedName>
        <fullName evidence="5">GntR family transcriptional regulator</fullName>
    </submittedName>
</protein>
<dbReference type="InterPro" id="IPR000524">
    <property type="entry name" value="Tscrpt_reg_HTH_GntR"/>
</dbReference>
<keyword evidence="3" id="KW-0804">Transcription</keyword>
<dbReference type="AlphaFoldDB" id="A0A0A5GAN8"/>
<dbReference type="InterPro" id="IPR036390">
    <property type="entry name" value="WH_DNA-bd_sf"/>
</dbReference>
<dbReference type="SMART" id="SM00866">
    <property type="entry name" value="UTRA"/>
    <property type="match status" value="1"/>
</dbReference>
<dbReference type="Pfam" id="PF07702">
    <property type="entry name" value="UTRA"/>
    <property type="match status" value="1"/>
</dbReference>
<dbReference type="CDD" id="cd07377">
    <property type="entry name" value="WHTH_GntR"/>
    <property type="match status" value="1"/>
</dbReference>
<dbReference type="Gene3D" id="3.40.1410.10">
    <property type="entry name" value="Chorismate lyase-like"/>
    <property type="match status" value="1"/>
</dbReference>
<dbReference type="SUPFAM" id="SSF64288">
    <property type="entry name" value="Chorismate lyase-like"/>
    <property type="match status" value="1"/>
</dbReference>
<dbReference type="Pfam" id="PF00392">
    <property type="entry name" value="GntR"/>
    <property type="match status" value="1"/>
</dbReference>
<dbReference type="STRING" id="1385512.N784_10620"/>
<dbReference type="eggNOG" id="COG2188">
    <property type="taxonomic scope" value="Bacteria"/>
</dbReference>
<dbReference type="Gene3D" id="1.10.10.10">
    <property type="entry name" value="Winged helix-like DNA-binding domain superfamily/Winged helix DNA-binding domain"/>
    <property type="match status" value="1"/>
</dbReference>
<dbReference type="GO" id="GO:0045892">
    <property type="term" value="P:negative regulation of DNA-templated transcription"/>
    <property type="evidence" value="ECO:0007669"/>
    <property type="project" value="TreeGrafter"/>
</dbReference>
<organism evidence="5 6">
    <name type="scientific">Pontibacillus litoralis JSM 072002</name>
    <dbReference type="NCBI Taxonomy" id="1385512"/>
    <lineage>
        <taxon>Bacteria</taxon>
        <taxon>Bacillati</taxon>
        <taxon>Bacillota</taxon>
        <taxon>Bacilli</taxon>
        <taxon>Bacillales</taxon>
        <taxon>Bacillaceae</taxon>
        <taxon>Pontibacillus</taxon>
    </lineage>
</organism>
<dbReference type="InterPro" id="IPR050679">
    <property type="entry name" value="Bact_HTH_transcr_reg"/>
</dbReference>
<dbReference type="InterPro" id="IPR028978">
    <property type="entry name" value="Chorismate_lyase_/UTRA_dom_sf"/>
</dbReference>